<evidence type="ECO:0000259" key="4">
    <source>
        <dbReference type="PROSITE" id="PS50043"/>
    </source>
</evidence>
<accession>A0A0C5VR22</accession>
<feature type="domain" description="HTH luxR-type" evidence="4">
    <location>
        <begin position="176"/>
        <end position="241"/>
    </location>
</feature>
<reference evidence="5 6" key="1">
    <citation type="submission" date="2014-01" db="EMBL/GenBank/DDBJ databases">
        <title>Full genme sequencing of cellulolytic bacterium Gynuella sunshinyii YC6258T gen. nov., sp. nov.</title>
        <authorList>
            <person name="Khan H."/>
            <person name="Chung E.J."/>
            <person name="Chung Y.R."/>
        </authorList>
    </citation>
    <scope>NUCLEOTIDE SEQUENCE [LARGE SCALE GENOMIC DNA]</scope>
    <source>
        <strain evidence="5 6">YC6258</strain>
    </source>
</reference>
<keyword evidence="3" id="KW-0804">Transcription</keyword>
<dbReference type="Gene3D" id="3.30.450.80">
    <property type="entry name" value="Transcription factor LuxR-like, autoinducer-binding domain"/>
    <property type="match status" value="1"/>
</dbReference>
<dbReference type="Pfam" id="PF00196">
    <property type="entry name" value="GerE"/>
    <property type="match status" value="1"/>
</dbReference>
<dbReference type="SMART" id="SM00421">
    <property type="entry name" value="HTH_LUXR"/>
    <property type="match status" value="1"/>
</dbReference>
<sequence length="247" mass="28220">MSLFLSDNLLDKFESCDSPQDLERLCFEFSQASSFEYFLFVVCTLTSLTAPKLETITNFPKEWMARYFKEDMARNDPVVKYCFENTAPVRWDKLVQLEQYIDAKGSEILEMAREAGLVNGCSIPIRSPNGKIVIFSLATRDLDNVDERLNKGLTEVQVFSNWLFDAYNRIKSTMDQDPKAFKLSARELECLFWACEGKTTWEISQILGITERTVVFHLSCSARKMGASNRQHAVAKAITYGLIKPSL</sequence>
<dbReference type="SUPFAM" id="SSF46894">
    <property type="entry name" value="C-terminal effector domain of the bipartite response regulators"/>
    <property type="match status" value="1"/>
</dbReference>
<evidence type="ECO:0000256" key="3">
    <source>
        <dbReference type="ARBA" id="ARBA00023163"/>
    </source>
</evidence>
<dbReference type="PANTHER" id="PTHR44688">
    <property type="entry name" value="DNA-BINDING TRANSCRIPTIONAL ACTIVATOR DEVR_DOSR"/>
    <property type="match status" value="1"/>
</dbReference>
<dbReference type="EMBL" id="CP007142">
    <property type="protein sequence ID" value="AJQ97082.1"/>
    <property type="molecule type" value="Genomic_DNA"/>
</dbReference>
<evidence type="ECO:0000256" key="2">
    <source>
        <dbReference type="ARBA" id="ARBA00023125"/>
    </source>
</evidence>
<dbReference type="PROSITE" id="PS50043">
    <property type="entry name" value="HTH_LUXR_2"/>
    <property type="match status" value="1"/>
</dbReference>
<keyword evidence="6" id="KW-1185">Reference proteome</keyword>
<protein>
    <submittedName>
        <fullName evidence="5">DNA-binding HTH domain-containing protein</fullName>
    </submittedName>
</protein>
<name>A0A0C5VR22_9GAMM</name>
<keyword evidence="1" id="KW-0805">Transcription regulation</keyword>
<dbReference type="Pfam" id="PF03472">
    <property type="entry name" value="Autoind_bind"/>
    <property type="match status" value="1"/>
</dbReference>
<dbReference type="HOGENOM" id="CLU_072786_4_1_6"/>
<dbReference type="GO" id="GO:0006355">
    <property type="term" value="P:regulation of DNA-templated transcription"/>
    <property type="evidence" value="ECO:0007669"/>
    <property type="project" value="InterPro"/>
</dbReference>
<dbReference type="InterPro" id="IPR000792">
    <property type="entry name" value="Tscrpt_reg_LuxR_C"/>
</dbReference>
<keyword evidence="2 5" id="KW-0238">DNA-binding</keyword>
<dbReference type="Gene3D" id="1.10.10.10">
    <property type="entry name" value="Winged helix-like DNA-binding domain superfamily/Winged helix DNA-binding domain"/>
    <property type="match status" value="1"/>
</dbReference>
<dbReference type="InterPro" id="IPR036693">
    <property type="entry name" value="TF_LuxR_autoind-bd_dom_sf"/>
</dbReference>
<dbReference type="InterPro" id="IPR036388">
    <property type="entry name" value="WH-like_DNA-bd_sf"/>
</dbReference>
<evidence type="ECO:0000256" key="1">
    <source>
        <dbReference type="ARBA" id="ARBA00023015"/>
    </source>
</evidence>
<gene>
    <name evidence="5" type="ORF">YC6258_05052</name>
</gene>
<organism evidence="5 6">
    <name type="scientific">Gynuella sunshinyii YC6258</name>
    <dbReference type="NCBI Taxonomy" id="1445510"/>
    <lineage>
        <taxon>Bacteria</taxon>
        <taxon>Pseudomonadati</taxon>
        <taxon>Pseudomonadota</taxon>
        <taxon>Gammaproteobacteria</taxon>
        <taxon>Oceanospirillales</taxon>
        <taxon>Saccharospirillaceae</taxon>
        <taxon>Gynuella</taxon>
    </lineage>
</organism>
<dbReference type="SUPFAM" id="SSF75516">
    <property type="entry name" value="Pheromone-binding domain of LuxR-like quorum-sensing transcription factors"/>
    <property type="match status" value="1"/>
</dbReference>
<dbReference type="STRING" id="1445510.YC6258_05052"/>
<evidence type="ECO:0000313" key="5">
    <source>
        <dbReference type="EMBL" id="AJQ97082.1"/>
    </source>
</evidence>
<dbReference type="PRINTS" id="PR00038">
    <property type="entry name" value="HTHLUXR"/>
</dbReference>
<proteinExistence type="predicted"/>
<dbReference type="PATRIC" id="fig|1445510.3.peg.5011"/>
<dbReference type="Proteomes" id="UP000032266">
    <property type="component" value="Chromosome"/>
</dbReference>
<evidence type="ECO:0000313" key="6">
    <source>
        <dbReference type="Proteomes" id="UP000032266"/>
    </source>
</evidence>
<dbReference type="InterPro" id="IPR005143">
    <property type="entry name" value="TF_LuxR_autoind-bd_dom"/>
</dbReference>
<dbReference type="KEGG" id="gsn:YC6258_05052"/>
<dbReference type="GO" id="GO:0003677">
    <property type="term" value="F:DNA binding"/>
    <property type="evidence" value="ECO:0007669"/>
    <property type="project" value="UniProtKB-KW"/>
</dbReference>
<dbReference type="AlphaFoldDB" id="A0A0C5VR22"/>
<dbReference type="InterPro" id="IPR016032">
    <property type="entry name" value="Sig_transdc_resp-reg_C-effctor"/>
</dbReference>
<dbReference type="CDD" id="cd06170">
    <property type="entry name" value="LuxR_C_like"/>
    <property type="match status" value="1"/>
</dbReference>
<dbReference type="PANTHER" id="PTHR44688:SF16">
    <property type="entry name" value="DNA-BINDING TRANSCRIPTIONAL ACTIVATOR DEVR_DOSR"/>
    <property type="match status" value="1"/>
</dbReference>